<gene>
    <name evidence="4" type="ORF">OSSY52_01620</name>
</gene>
<proteinExistence type="predicted"/>
<feature type="domain" description="Pyruvate:ferredoxin oxidoreductase core" evidence="3">
    <location>
        <begin position="278"/>
        <end position="372"/>
    </location>
</feature>
<dbReference type="Pfam" id="PF01855">
    <property type="entry name" value="POR_N"/>
    <property type="match status" value="1"/>
</dbReference>
<dbReference type="PANTHER" id="PTHR43088">
    <property type="entry name" value="SUBUNIT OF PYRUVATE:FLAVODOXIN OXIDOREDUCTASE-RELATED"/>
    <property type="match status" value="1"/>
</dbReference>
<dbReference type="GO" id="GO:0016491">
    <property type="term" value="F:oxidoreductase activity"/>
    <property type="evidence" value="ECO:0007669"/>
    <property type="project" value="UniProtKB-KW"/>
</dbReference>
<dbReference type="SUPFAM" id="SSF52922">
    <property type="entry name" value="TK C-terminal domain-like"/>
    <property type="match status" value="1"/>
</dbReference>
<dbReference type="CDD" id="cd07034">
    <property type="entry name" value="TPP_PYR_PFOR_IOR-alpha_like"/>
    <property type="match status" value="1"/>
</dbReference>
<sequence length="386" mass="42810">MGKVHFMSGNEACAHAAIKAGCRFFGGYPITPSTEVAETLARELPKVGGTFIQMEDEIASAASIIGASLAGAKSMTATSGPGFSLMQEAFGYAVMTETPCVFVDVMRGGPSTGLPTKPSQGDIMQVRWGTHGDHQIIVLYPSTVEEVYKYTITAFNYAEKYRTPVILLMDETLGHMRESFYIDYEDEYPEVIERIKDVELEEEDVFHPFDVDENSEISPLMEMGKSRFHVSGLVHDETGFPVGTSPEIADKAIRHLDSKIRLYAEEIAIYDEYMLTDAEIVVVAYGSTARAALRAVKMARGDKIPVGLFKPITIWPLPSSRIKNLFKNAQALIVPELNMGQYVQELSKLNKGNKYIESLTKVNGELITPEEILNSIIKVWIQITEM</sequence>
<dbReference type="InterPro" id="IPR002880">
    <property type="entry name" value="Pyrv_Fd/Flavodoxin_OxRdtase_N"/>
</dbReference>
<dbReference type="PANTHER" id="PTHR43088:SF1">
    <property type="entry name" value="SUBUNIT OF PYRUVATE:FLAVODOXIN OXIDOREDUCTASE"/>
    <property type="match status" value="1"/>
</dbReference>
<accession>A0A7G1G194</accession>
<name>A0A7G1G194_9BACT</name>
<protein>
    <submittedName>
        <fullName evidence="4">2-oxoglutarate ferredoxin oxidoreductase subunit alpha</fullName>
    </submittedName>
</protein>
<keyword evidence="1" id="KW-0560">Oxidoreductase</keyword>
<dbReference type="SUPFAM" id="SSF52518">
    <property type="entry name" value="Thiamin diphosphate-binding fold (THDP-binding)"/>
    <property type="match status" value="1"/>
</dbReference>
<dbReference type="Pfam" id="PF17147">
    <property type="entry name" value="PFOR_II"/>
    <property type="match status" value="1"/>
</dbReference>
<dbReference type="EMBL" id="AP018712">
    <property type="protein sequence ID" value="BBE30021.1"/>
    <property type="molecule type" value="Genomic_DNA"/>
</dbReference>
<dbReference type="InterPro" id="IPR033412">
    <property type="entry name" value="PFOR_II"/>
</dbReference>
<dbReference type="FunFam" id="3.40.50.920:FF:000013">
    <property type="entry name" value="Ferredoxin oxidoreductase alpha subunit"/>
    <property type="match status" value="1"/>
</dbReference>
<dbReference type="InParanoid" id="A0A7G1G194"/>
<dbReference type="Gene3D" id="3.40.50.920">
    <property type="match status" value="1"/>
</dbReference>
<evidence type="ECO:0000313" key="5">
    <source>
        <dbReference type="Proteomes" id="UP000516361"/>
    </source>
</evidence>
<dbReference type="Proteomes" id="UP000516361">
    <property type="component" value="Chromosome"/>
</dbReference>
<evidence type="ECO:0000313" key="4">
    <source>
        <dbReference type="EMBL" id="BBE30021.1"/>
    </source>
</evidence>
<dbReference type="Gene3D" id="3.40.50.970">
    <property type="match status" value="1"/>
</dbReference>
<dbReference type="KEGG" id="ocy:OSSY52_01620"/>
<dbReference type="InterPro" id="IPR052368">
    <property type="entry name" value="2-oxoacid_oxidoreductase"/>
</dbReference>
<feature type="domain" description="Pyruvate flavodoxin/ferredoxin oxidoreductase pyrimidine binding" evidence="2">
    <location>
        <begin position="15"/>
        <end position="248"/>
    </location>
</feature>
<evidence type="ECO:0000259" key="3">
    <source>
        <dbReference type="Pfam" id="PF17147"/>
    </source>
</evidence>
<evidence type="ECO:0000259" key="2">
    <source>
        <dbReference type="Pfam" id="PF01855"/>
    </source>
</evidence>
<organism evidence="4 5">
    <name type="scientific">Tepiditoga spiralis</name>
    <dbReference type="NCBI Taxonomy" id="2108365"/>
    <lineage>
        <taxon>Bacteria</taxon>
        <taxon>Thermotogati</taxon>
        <taxon>Thermotogota</taxon>
        <taxon>Thermotogae</taxon>
        <taxon>Petrotogales</taxon>
        <taxon>Petrotogaceae</taxon>
        <taxon>Tepiditoga</taxon>
    </lineage>
</organism>
<evidence type="ECO:0000256" key="1">
    <source>
        <dbReference type="ARBA" id="ARBA00023002"/>
    </source>
</evidence>
<dbReference type="InterPro" id="IPR009014">
    <property type="entry name" value="Transketo_C/PFOR_II"/>
</dbReference>
<dbReference type="InterPro" id="IPR029061">
    <property type="entry name" value="THDP-binding"/>
</dbReference>
<dbReference type="AlphaFoldDB" id="A0A7G1G194"/>
<dbReference type="NCBIfam" id="NF006412">
    <property type="entry name" value="PRK08659.1"/>
    <property type="match status" value="1"/>
</dbReference>
<keyword evidence="5" id="KW-1185">Reference proteome</keyword>
<dbReference type="RefSeq" id="WP_190615160.1">
    <property type="nucleotide sequence ID" value="NZ_AP018712.1"/>
</dbReference>
<dbReference type="FunFam" id="3.40.50.970:FF:000022">
    <property type="entry name" value="2-oxoglutarate ferredoxin oxidoreductase alpha subunit"/>
    <property type="match status" value="1"/>
</dbReference>
<reference evidence="4 5" key="1">
    <citation type="submission" date="2018-06" db="EMBL/GenBank/DDBJ databases">
        <title>Genome sequencing of Oceanotoga sp. sy52.</title>
        <authorList>
            <person name="Mori K."/>
        </authorList>
    </citation>
    <scope>NUCLEOTIDE SEQUENCE [LARGE SCALE GENOMIC DNA]</scope>
    <source>
        <strain evidence="5">sy52</strain>
    </source>
</reference>